<dbReference type="GO" id="GO:0016787">
    <property type="term" value="F:hydrolase activity"/>
    <property type="evidence" value="ECO:0007669"/>
    <property type="project" value="UniProtKB-KW"/>
</dbReference>
<protein>
    <submittedName>
        <fullName evidence="1">HAD-IA family hydrolase</fullName>
    </submittedName>
</protein>
<dbReference type="SUPFAM" id="SSF56784">
    <property type="entry name" value="HAD-like"/>
    <property type="match status" value="1"/>
</dbReference>
<dbReference type="NCBIfam" id="TIGR01509">
    <property type="entry name" value="HAD-SF-IA-v3"/>
    <property type="match status" value="1"/>
</dbReference>
<dbReference type="Pfam" id="PF13419">
    <property type="entry name" value="HAD_2"/>
    <property type="match status" value="1"/>
</dbReference>
<dbReference type="InterPro" id="IPR023214">
    <property type="entry name" value="HAD_sf"/>
</dbReference>
<dbReference type="InterPro" id="IPR041492">
    <property type="entry name" value="HAD_2"/>
</dbReference>
<dbReference type="EMBL" id="CP136522">
    <property type="protein sequence ID" value="WOT06561.1"/>
    <property type="molecule type" value="Genomic_DNA"/>
</dbReference>
<evidence type="ECO:0000313" key="2">
    <source>
        <dbReference type="Proteomes" id="UP001529491"/>
    </source>
</evidence>
<accession>A0ABZ0K262</accession>
<dbReference type="SFLD" id="SFLDG01135">
    <property type="entry name" value="C1.5.6:_HAD__Beta-PGM__Phospha"/>
    <property type="match status" value="1"/>
</dbReference>
<proteinExistence type="predicted"/>
<dbReference type="Gene3D" id="3.40.50.1000">
    <property type="entry name" value="HAD superfamily/HAD-like"/>
    <property type="match status" value="1"/>
</dbReference>
<evidence type="ECO:0000313" key="1">
    <source>
        <dbReference type="EMBL" id="WOT06561.1"/>
    </source>
</evidence>
<keyword evidence="1" id="KW-0378">Hydrolase</keyword>
<name>A0ABZ0K262_9GAMM</name>
<dbReference type="InterPro" id="IPR036412">
    <property type="entry name" value="HAD-like_sf"/>
</dbReference>
<dbReference type="PANTHER" id="PTHR43434">
    <property type="entry name" value="PHOSPHOGLYCOLATE PHOSPHATASE"/>
    <property type="match status" value="1"/>
</dbReference>
<dbReference type="InterPro" id="IPR050155">
    <property type="entry name" value="HAD-like_hydrolase_sf"/>
</dbReference>
<reference evidence="1 2" key="1">
    <citation type="submission" date="2023-10" db="EMBL/GenBank/DDBJ databases">
        <title>Complete genome sequence of Shewanella sp. DAU334.</title>
        <authorList>
            <person name="Lee Y.-S."/>
            <person name="Jeong H.-R."/>
            <person name="Hwang E.-J."/>
            <person name="Choi Y.-L."/>
            <person name="Kim G.-D."/>
        </authorList>
    </citation>
    <scope>NUCLEOTIDE SEQUENCE [LARGE SCALE GENOMIC DNA]</scope>
    <source>
        <strain evidence="1 2">DAU334</strain>
    </source>
</reference>
<dbReference type="RefSeq" id="WP_310470836.1">
    <property type="nucleotide sequence ID" value="NZ_CP136522.1"/>
</dbReference>
<sequence>MKPYELVIFDWDGTLMDSVSKIVNCMQQMASSLSLTIPTEKAVRDIIGLSMNEALSVLYPRLSPVHFESMLASYKQHYLSLNSTPSPLFEGCESLLNELSARDYRMAVATGKGRSGLNRVLSESGLGHHFESTRCADESKSKPHPDMLHALLDELKVKPAHALMVGDSIHDLNMANNAGIDSVGVSYGAHSHERLIEAKPKAIIHAPLQLLDVLSK</sequence>
<dbReference type="PANTHER" id="PTHR43434:SF24">
    <property type="entry name" value="HYDROLASE-RELATED"/>
    <property type="match status" value="1"/>
</dbReference>
<dbReference type="NCBIfam" id="TIGR01549">
    <property type="entry name" value="HAD-SF-IA-v1"/>
    <property type="match status" value="1"/>
</dbReference>
<organism evidence="1 2">
    <name type="scientific">Shewanella youngdeokensis</name>
    <dbReference type="NCBI Taxonomy" id="2999068"/>
    <lineage>
        <taxon>Bacteria</taxon>
        <taxon>Pseudomonadati</taxon>
        <taxon>Pseudomonadota</taxon>
        <taxon>Gammaproteobacteria</taxon>
        <taxon>Alteromonadales</taxon>
        <taxon>Shewanellaceae</taxon>
        <taxon>Shewanella</taxon>
    </lineage>
</organism>
<dbReference type="SFLD" id="SFLDS00003">
    <property type="entry name" value="Haloacid_Dehalogenase"/>
    <property type="match status" value="1"/>
</dbReference>
<dbReference type="InterPro" id="IPR006439">
    <property type="entry name" value="HAD-SF_hydro_IA"/>
</dbReference>
<dbReference type="SFLD" id="SFLDG01129">
    <property type="entry name" value="C1.5:_HAD__Beta-PGM__Phosphata"/>
    <property type="match status" value="1"/>
</dbReference>
<keyword evidence="2" id="KW-1185">Reference proteome</keyword>
<dbReference type="Gene3D" id="1.10.150.240">
    <property type="entry name" value="Putative phosphatase, domain 2"/>
    <property type="match status" value="1"/>
</dbReference>
<gene>
    <name evidence="1" type="ORF">RGE70_07320</name>
</gene>
<dbReference type="InterPro" id="IPR023198">
    <property type="entry name" value="PGP-like_dom2"/>
</dbReference>
<dbReference type="Proteomes" id="UP001529491">
    <property type="component" value="Chromosome"/>
</dbReference>